<proteinExistence type="predicted"/>
<accession>A0ABR4K1J6</accession>
<keyword evidence="3" id="KW-1185">Reference proteome</keyword>
<reference evidence="2 3" key="1">
    <citation type="submission" date="2024-07" db="EMBL/GenBank/DDBJ databases">
        <title>Section-level genome sequencing and comparative genomics of Aspergillus sections Usti and Cavernicolus.</title>
        <authorList>
            <consortium name="Lawrence Berkeley National Laboratory"/>
            <person name="Nybo J.L."/>
            <person name="Vesth T.C."/>
            <person name="Theobald S."/>
            <person name="Frisvad J.C."/>
            <person name="Larsen T.O."/>
            <person name="Kjaerboelling I."/>
            <person name="Rothschild-Mancinelli K."/>
            <person name="Lyhne E.K."/>
            <person name="Kogle M.E."/>
            <person name="Barry K."/>
            <person name="Clum A."/>
            <person name="Na H."/>
            <person name="Ledsgaard L."/>
            <person name="Lin J."/>
            <person name="Lipzen A."/>
            <person name="Kuo A."/>
            <person name="Riley R."/>
            <person name="Mondo S."/>
            <person name="Labutti K."/>
            <person name="Haridas S."/>
            <person name="Pangalinan J."/>
            <person name="Salamov A.A."/>
            <person name="Simmons B.A."/>
            <person name="Magnuson J.K."/>
            <person name="Chen J."/>
            <person name="Drula E."/>
            <person name="Henrissat B."/>
            <person name="Wiebenga A."/>
            <person name="Lubbers R.J."/>
            <person name="Gomes A.C."/>
            <person name="Makela M.R."/>
            <person name="Stajich J."/>
            <person name="Grigoriev I.V."/>
            <person name="Mortensen U.H."/>
            <person name="De Vries R.P."/>
            <person name="Baker S.E."/>
            <person name="Andersen M.R."/>
        </authorList>
    </citation>
    <scope>NUCLEOTIDE SEQUENCE [LARGE SCALE GENOMIC DNA]</scope>
    <source>
        <strain evidence="2 3">CBS 123904</strain>
    </source>
</reference>
<dbReference type="Gene3D" id="3.90.1200.10">
    <property type="match status" value="1"/>
</dbReference>
<feature type="domain" description="Aminoglycoside phosphotransferase" evidence="1">
    <location>
        <begin position="341"/>
        <end position="518"/>
    </location>
</feature>
<organism evidence="2 3">
    <name type="scientific">Aspergillus pseudoustus</name>
    <dbReference type="NCBI Taxonomy" id="1810923"/>
    <lineage>
        <taxon>Eukaryota</taxon>
        <taxon>Fungi</taxon>
        <taxon>Dikarya</taxon>
        <taxon>Ascomycota</taxon>
        <taxon>Pezizomycotina</taxon>
        <taxon>Eurotiomycetes</taxon>
        <taxon>Eurotiomycetidae</taxon>
        <taxon>Eurotiales</taxon>
        <taxon>Aspergillaceae</taxon>
        <taxon>Aspergillus</taxon>
        <taxon>Aspergillus subgen. Nidulantes</taxon>
    </lineage>
</organism>
<dbReference type="InterPro" id="IPR011009">
    <property type="entry name" value="Kinase-like_dom_sf"/>
</dbReference>
<gene>
    <name evidence="2" type="ORF">BJY01DRAFT_263373</name>
</gene>
<dbReference type="InterPro" id="IPR051678">
    <property type="entry name" value="AGP_Transferase"/>
</dbReference>
<protein>
    <submittedName>
        <fullName evidence="2">Kinase-like domain-containing protein</fullName>
    </submittedName>
</protein>
<dbReference type="SUPFAM" id="SSF56112">
    <property type="entry name" value="Protein kinase-like (PK-like)"/>
    <property type="match status" value="1"/>
</dbReference>
<dbReference type="PANTHER" id="PTHR21310">
    <property type="entry name" value="AMINOGLYCOSIDE PHOSPHOTRANSFERASE-RELATED-RELATED"/>
    <property type="match status" value="1"/>
</dbReference>
<sequence length="554" mass="63341">MSNAQLARDMISTTHLSPTEHLILAHFLDSANDSETAARYLLSQTQGTQPSQDLLRRFISRWRNLVTRTAFDPISNDTKYLVFERDGEGFAMRIRPSHVPNSNAEPAYVIPPTMFQGLDSAENASLFELLKAFLSPAVVASLRGLVEANEKRGSLENVILLPPSIHKAFRAGHVTIKRQSDILNRSVPGCVDGYHEKYLICREYPEPPRDLYLGDGSWFTSTSQWFELSTSEPQVLPLPSNLLLNVHRRFAAALHQFFILDKANRGWTRQPRGLSLPAPVRHLFKSLWLGLPQRLRVLCYALLGKLGQKLYPLEASVWAQRLPFGLYAKKCYRAPENEPYALKLIEQHTSIPAPRLIDTWEHNGTPRLLMTRVPGVPVWNVCHLMSYAEREQFANDVRACVDQLRKIPNPNPYLICNALGGEIRDHRIPNDGRGGPFKTEEDFNNHLTSHLGEPLSDVAKRKNLPLRKHTHFYFTHSDFHPSNLLVENGRLSGIVDWESAGFRPEYWEFTKAMYGSSMANPGVMNPIWRRIFEHQYEPEFELEQQLWYLTPFGS</sequence>
<dbReference type="InterPro" id="IPR002575">
    <property type="entry name" value="Aminoglycoside_PTrfase"/>
</dbReference>
<dbReference type="EMBL" id="JBFXLU010000065">
    <property type="protein sequence ID" value="KAL2846155.1"/>
    <property type="molecule type" value="Genomic_DNA"/>
</dbReference>
<name>A0ABR4K1J6_9EURO</name>
<evidence type="ECO:0000313" key="2">
    <source>
        <dbReference type="EMBL" id="KAL2846155.1"/>
    </source>
</evidence>
<comment type="caution">
    <text evidence="2">The sequence shown here is derived from an EMBL/GenBank/DDBJ whole genome shotgun (WGS) entry which is preliminary data.</text>
</comment>
<evidence type="ECO:0000259" key="1">
    <source>
        <dbReference type="Pfam" id="PF01636"/>
    </source>
</evidence>
<dbReference type="PANTHER" id="PTHR21310:SF15">
    <property type="entry name" value="AMINOGLYCOSIDE PHOSPHOTRANSFERASE DOMAIN-CONTAINING PROTEIN"/>
    <property type="match status" value="1"/>
</dbReference>
<dbReference type="CDD" id="cd05120">
    <property type="entry name" value="APH_ChoK_like"/>
    <property type="match status" value="1"/>
</dbReference>
<dbReference type="Proteomes" id="UP001610446">
    <property type="component" value="Unassembled WGS sequence"/>
</dbReference>
<dbReference type="Pfam" id="PF01636">
    <property type="entry name" value="APH"/>
    <property type="match status" value="1"/>
</dbReference>
<evidence type="ECO:0000313" key="3">
    <source>
        <dbReference type="Proteomes" id="UP001610446"/>
    </source>
</evidence>